<name>A0A5B2XJD9_9PSEU</name>
<evidence type="ECO:0000259" key="1">
    <source>
        <dbReference type="Pfam" id="PF13625"/>
    </source>
</evidence>
<accession>A0A5B2XJD9</accession>
<dbReference type="AlphaFoldDB" id="A0A5B2XJD9"/>
<dbReference type="Proteomes" id="UP000323454">
    <property type="component" value="Unassembled WGS sequence"/>
</dbReference>
<evidence type="ECO:0000313" key="2">
    <source>
        <dbReference type="EMBL" id="KAA2262940.1"/>
    </source>
</evidence>
<dbReference type="RefSeq" id="WP_149849363.1">
    <property type="nucleotide sequence ID" value="NZ_VUOB01000019.1"/>
</dbReference>
<keyword evidence="3" id="KW-1185">Reference proteome</keyword>
<feature type="domain" description="Helicase XPB/Ssl2 N-terminal" evidence="1">
    <location>
        <begin position="468"/>
        <end position="590"/>
    </location>
</feature>
<evidence type="ECO:0000313" key="3">
    <source>
        <dbReference type="Proteomes" id="UP000323454"/>
    </source>
</evidence>
<dbReference type="Pfam" id="PF13625">
    <property type="entry name" value="Helicase_C_3"/>
    <property type="match status" value="1"/>
</dbReference>
<sequence length="755" mass="79780">MSGLPLADWLRAQDDDAIVALLRARPDLATPSPADTTVLATRIGTRASVARACEELDTFTLTVVEALLVLDADHSPTTLRAVTKLLGKGVTATRVRHAVARLRARALAWGPDDALSVPPSAREAAPAFPGGLGRSSPALAGTDLAARLAGLDAPDRRLIETLAAGPPVGRTKEAARVVPLDRADTPVQRLLALGLLLRRDDENVELPMEVGIAVRGDRPMGAVQTTEPELATTTPGQSTVDATAGGAALELLRHMERLLALWSDEPPPVLRSGGLGVRELRRLARELEVDERRAALTAELAVGAGLVADSESGEPEWVPTAAADSWLVSHPEQRWATLAQAWLELPRLPGLVGRRDERDRLLGPLSDELRRPLAPRDRRGVLDALAGLPAGTGVPKPDELAAVLAWRAPRRGGRLRDDLVRWTLEEATAVAVVALGALGTAGRALLTDGAAAAAARLSEALPEPVDHVLVQADLTVIAPGPLEPELAAEMALTADVESAGSATVYRVSEGSVRRAFDSGRTAAELHELFRTRSRTPVPQSLTYLIDDAARRHGRLRGGAAGSFLRCDDQVLVTEVLAHPEADRLELRRIAPTVLISPLALVDVLDGLRGAGFAPAAEGPDGRVLDLRPSGRRIAGKGRATRRSALPIPPSDEQLAELVRQVRAGDRAAATPRGTAVSVAGGHGAGPSATLALLRRAAEEQRSVWVGFVDSHGTASQRIIEPRSVGAGVLEGFDQAYGEVRRYALHLITSAALVDR</sequence>
<gene>
    <name evidence="2" type="ORF">F0L68_10725</name>
</gene>
<comment type="caution">
    <text evidence="2">The sequence shown here is derived from an EMBL/GenBank/DDBJ whole genome shotgun (WGS) entry which is preliminary data.</text>
</comment>
<reference evidence="2 3" key="2">
    <citation type="submission" date="2019-09" db="EMBL/GenBank/DDBJ databases">
        <authorList>
            <person name="Jin C."/>
        </authorList>
    </citation>
    <scope>NUCLEOTIDE SEQUENCE [LARGE SCALE GENOMIC DNA]</scope>
    <source>
        <strain evidence="2 3">AN110305</strain>
    </source>
</reference>
<protein>
    <submittedName>
        <fullName evidence="2">DNA-binding protein</fullName>
    </submittedName>
</protein>
<keyword evidence="2" id="KW-0238">DNA-binding</keyword>
<reference evidence="2 3" key="1">
    <citation type="submission" date="2019-09" db="EMBL/GenBank/DDBJ databases">
        <title>Goodfellowia gen. nov., a new genus of the Pseudonocardineae related to Actinoalloteichus, containing Goodfellowia coeruleoviolacea gen. nov., comb. nov. gen. nov., comb. nov.</title>
        <authorList>
            <person name="Labeda D."/>
        </authorList>
    </citation>
    <scope>NUCLEOTIDE SEQUENCE [LARGE SCALE GENOMIC DNA]</scope>
    <source>
        <strain evidence="2 3">AN110305</strain>
    </source>
</reference>
<dbReference type="InterPro" id="IPR032830">
    <property type="entry name" value="XPB/Ssl2_N"/>
</dbReference>
<organism evidence="2 3">
    <name type="scientific">Solihabitans fulvus</name>
    <dbReference type="NCBI Taxonomy" id="1892852"/>
    <lineage>
        <taxon>Bacteria</taxon>
        <taxon>Bacillati</taxon>
        <taxon>Actinomycetota</taxon>
        <taxon>Actinomycetes</taxon>
        <taxon>Pseudonocardiales</taxon>
        <taxon>Pseudonocardiaceae</taxon>
        <taxon>Solihabitans</taxon>
    </lineage>
</organism>
<dbReference type="OrthoDB" id="3415124at2"/>
<proteinExistence type="predicted"/>
<dbReference type="GO" id="GO:0003677">
    <property type="term" value="F:DNA binding"/>
    <property type="evidence" value="ECO:0007669"/>
    <property type="project" value="UniProtKB-KW"/>
</dbReference>
<dbReference type="EMBL" id="VUOB01000019">
    <property type="protein sequence ID" value="KAA2262940.1"/>
    <property type="molecule type" value="Genomic_DNA"/>
</dbReference>